<name>A0ABQ3WY54_9ACTN</name>
<dbReference type="Gene3D" id="3.60.15.10">
    <property type="entry name" value="Ribonuclease Z/Hydroxyacylglutathione hydrolase-like"/>
    <property type="match status" value="1"/>
</dbReference>
<dbReference type="InterPro" id="IPR036866">
    <property type="entry name" value="RibonucZ/Hydroxyglut_hydro"/>
</dbReference>
<dbReference type="InterPro" id="IPR050114">
    <property type="entry name" value="UPF0173_UPF0282_UlaG_hydrolase"/>
</dbReference>
<proteinExistence type="predicted"/>
<protein>
    <recommendedName>
        <fullName evidence="2">Metallo-beta-lactamase domain-containing protein</fullName>
    </recommendedName>
</protein>
<keyword evidence="1" id="KW-0378">Hydrolase</keyword>
<gene>
    <name evidence="3" type="ORF">Aca07nite_84980</name>
</gene>
<evidence type="ECO:0000313" key="3">
    <source>
        <dbReference type="EMBL" id="GID51223.1"/>
    </source>
</evidence>
<sequence>MTSGAGVTFIGNATTLLRLGTFTLLTDPAFGQAGSRVYLGYGAWTLRPKDPAMSYADLPSLDLVLLSHLHGDHFDRAARRALPSTLPIVTTPQAQRRLRRDFTATGLPAAGSAGLSESVTATAASPQATAIPAETARFIERRTGRVCRSMINYRDPEVLRGSAFQILHHLVGQGALTPADRYSP</sequence>
<evidence type="ECO:0000256" key="1">
    <source>
        <dbReference type="ARBA" id="ARBA00022801"/>
    </source>
</evidence>
<accession>A0ABQ3WY54</accession>
<dbReference type="Pfam" id="PF12706">
    <property type="entry name" value="Lactamase_B_2"/>
    <property type="match status" value="1"/>
</dbReference>
<dbReference type="PANTHER" id="PTHR43546:SF9">
    <property type="entry name" value="L-ASCORBATE-6-PHOSPHATE LACTONASE ULAG-RELATED"/>
    <property type="match status" value="1"/>
</dbReference>
<evidence type="ECO:0000259" key="2">
    <source>
        <dbReference type="Pfam" id="PF12706"/>
    </source>
</evidence>
<reference evidence="3" key="1">
    <citation type="submission" date="2021-01" db="EMBL/GenBank/DDBJ databases">
        <title>Whole genome shotgun sequence of Actinoplanes capillaceus NBRC 16408.</title>
        <authorList>
            <person name="Komaki H."/>
            <person name="Tamura T."/>
        </authorList>
    </citation>
    <scope>NUCLEOTIDE SEQUENCE [LARGE SCALE GENOMIC DNA]</scope>
    <source>
        <strain evidence="3">NBRC 16408</strain>
    </source>
</reference>
<dbReference type="PANTHER" id="PTHR43546">
    <property type="entry name" value="UPF0173 METAL-DEPENDENT HYDROLASE MJ1163-RELATED"/>
    <property type="match status" value="1"/>
</dbReference>
<dbReference type="EMBL" id="BOMF01000173">
    <property type="protein sequence ID" value="GID51223.1"/>
    <property type="molecule type" value="Genomic_DNA"/>
</dbReference>
<feature type="domain" description="Metallo-beta-lactamase" evidence="2">
    <location>
        <begin position="24"/>
        <end position="144"/>
    </location>
</feature>
<dbReference type="InterPro" id="IPR001279">
    <property type="entry name" value="Metallo-B-lactamas"/>
</dbReference>
<dbReference type="SUPFAM" id="SSF56281">
    <property type="entry name" value="Metallo-hydrolase/oxidoreductase"/>
    <property type="match status" value="1"/>
</dbReference>
<organism evidence="3">
    <name type="scientific">Actinoplanes campanulatus</name>
    <dbReference type="NCBI Taxonomy" id="113559"/>
    <lineage>
        <taxon>Bacteria</taxon>
        <taxon>Bacillati</taxon>
        <taxon>Actinomycetota</taxon>
        <taxon>Actinomycetes</taxon>
        <taxon>Micromonosporales</taxon>
        <taxon>Micromonosporaceae</taxon>
        <taxon>Actinoplanes</taxon>
    </lineage>
</organism>
<dbReference type="RefSeq" id="WP_344254465.1">
    <property type="nucleotide sequence ID" value="NZ_BAAAGQ010000061.1"/>
</dbReference>
<comment type="caution">
    <text evidence="3">The sequence shown here is derived from an EMBL/GenBank/DDBJ whole genome shotgun (WGS) entry which is preliminary data.</text>
</comment>